<dbReference type="Proteomes" id="UP001381003">
    <property type="component" value="Chromosome"/>
</dbReference>
<accession>A0ABZ2FE72</accession>
<dbReference type="EMBL" id="CP104874">
    <property type="protein sequence ID" value="WWF04561.1"/>
    <property type="molecule type" value="Genomic_DNA"/>
</dbReference>
<sequence>MTVTHLEQADPKKAETTRPTPRLTCTWVAVRGEDGETRMEMRWLDETRRTARHAA</sequence>
<name>A0ABZ2FE72_9MICO</name>
<dbReference type="RefSeq" id="WP_169701824.1">
    <property type="nucleotide sequence ID" value="NZ_CP104874.1"/>
</dbReference>
<reference evidence="2 3" key="1">
    <citation type="submission" date="2022-09" db="EMBL/GenBank/DDBJ databases">
        <title>Complete genome sequence of Janibacter terrae strain COS04-44, PCL-degrading bacteria isolated from oil spilled coast.</title>
        <authorList>
            <person name="Park H."/>
            <person name="Kim J.Y."/>
            <person name="An S.H."/>
            <person name="Lee C.M."/>
            <person name="Weon H.-Y."/>
        </authorList>
    </citation>
    <scope>NUCLEOTIDE SEQUENCE [LARGE SCALE GENOMIC DNA]</scope>
    <source>
        <strain evidence="2 3">COS04-44</strain>
    </source>
</reference>
<gene>
    <name evidence="2" type="ORF">N5P18_12820</name>
</gene>
<proteinExistence type="predicted"/>
<keyword evidence="3" id="KW-1185">Reference proteome</keyword>
<protein>
    <submittedName>
        <fullName evidence="2">Uncharacterized protein</fullName>
    </submittedName>
</protein>
<organism evidence="2 3">
    <name type="scientific">Janibacter terrae</name>
    <dbReference type="NCBI Taxonomy" id="103817"/>
    <lineage>
        <taxon>Bacteria</taxon>
        <taxon>Bacillati</taxon>
        <taxon>Actinomycetota</taxon>
        <taxon>Actinomycetes</taxon>
        <taxon>Micrococcales</taxon>
        <taxon>Intrasporangiaceae</taxon>
        <taxon>Janibacter</taxon>
    </lineage>
</organism>
<evidence type="ECO:0000313" key="3">
    <source>
        <dbReference type="Proteomes" id="UP001381003"/>
    </source>
</evidence>
<evidence type="ECO:0000313" key="2">
    <source>
        <dbReference type="EMBL" id="WWF04561.1"/>
    </source>
</evidence>
<evidence type="ECO:0000256" key="1">
    <source>
        <dbReference type="SAM" id="MobiDB-lite"/>
    </source>
</evidence>
<feature type="compositionally biased region" description="Basic and acidic residues" evidence="1">
    <location>
        <begin position="7"/>
        <end position="16"/>
    </location>
</feature>
<feature type="region of interest" description="Disordered" evidence="1">
    <location>
        <begin position="1"/>
        <end position="21"/>
    </location>
</feature>